<dbReference type="EMBL" id="JACJLA010000001">
    <property type="protein sequence ID" value="MBM6911775.1"/>
    <property type="molecule type" value="Genomic_DNA"/>
</dbReference>
<accession>A0ABS2GDH6</accession>
<keyword evidence="3 6" id="KW-0694">RNA-binding</keyword>
<evidence type="ECO:0000259" key="7">
    <source>
        <dbReference type="Pfam" id="PF01029"/>
    </source>
</evidence>
<reference evidence="8 9" key="1">
    <citation type="journal article" date="2021" name="Sci. Rep.">
        <title>The distribution of antibiotic resistance genes in chicken gut microbiota commensals.</title>
        <authorList>
            <person name="Juricova H."/>
            <person name="Matiasovicova J."/>
            <person name="Kubasova T."/>
            <person name="Cejkova D."/>
            <person name="Rychlik I."/>
        </authorList>
    </citation>
    <scope>NUCLEOTIDE SEQUENCE [LARGE SCALE GENOMIC DNA]</scope>
    <source>
        <strain evidence="8 9">An537</strain>
    </source>
</reference>
<dbReference type="Pfam" id="PF01029">
    <property type="entry name" value="NusB"/>
    <property type="match status" value="1"/>
</dbReference>
<evidence type="ECO:0000313" key="8">
    <source>
        <dbReference type="EMBL" id="MBM6911775.1"/>
    </source>
</evidence>
<dbReference type="SUPFAM" id="SSF48013">
    <property type="entry name" value="NusB-like"/>
    <property type="match status" value="1"/>
</dbReference>
<evidence type="ECO:0000256" key="1">
    <source>
        <dbReference type="ARBA" id="ARBA00005952"/>
    </source>
</evidence>
<dbReference type="Gene3D" id="1.10.940.10">
    <property type="entry name" value="NusB-like"/>
    <property type="match status" value="1"/>
</dbReference>
<comment type="function">
    <text evidence="6">Involved in transcription antitermination. Required for transcription of ribosomal RNA (rRNA) genes. Binds specifically to the boxA antiterminator sequence of the ribosomal RNA (rrn) operons.</text>
</comment>
<comment type="caution">
    <text evidence="8">The sequence shown here is derived from an EMBL/GenBank/DDBJ whole genome shotgun (WGS) entry which is preliminary data.</text>
</comment>
<keyword evidence="2 6" id="KW-0889">Transcription antitermination</keyword>
<evidence type="ECO:0000256" key="3">
    <source>
        <dbReference type="ARBA" id="ARBA00022884"/>
    </source>
</evidence>
<organism evidence="8 9">
    <name type="scientific">Veillonella magna</name>
    <dbReference type="NCBI Taxonomy" id="464322"/>
    <lineage>
        <taxon>Bacteria</taxon>
        <taxon>Bacillati</taxon>
        <taxon>Bacillota</taxon>
        <taxon>Negativicutes</taxon>
        <taxon>Veillonellales</taxon>
        <taxon>Veillonellaceae</taxon>
        <taxon>Veillonella</taxon>
    </lineage>
</organism>
<feature type="domain" description="NusB/RsmB/TIM44" evidence="7">
    <location>
        <begin position="8"/>
        <end position="132"/>
    </location>
</feature>
<dbReference type="PANTHER" id="PTHR11078">
    <property type="entry name" value="N UTILIZATION SUBSTANCE PROTEIN B-RELATED"/>
    <property type="match status" value="1"/>
</dbReference>
<proteinExistence type="inferred from homology"/>
<evidence type="ECO:0000256" key="2">
    <source>
        <dbReference type="ARBA" id="ARBA00022814"/>
    </source>
</evidence>
<dbReference type="Proteomes" id="UP000707138">
    <property type="component" value="Unassembled WGS sequence"/>
</dbReference>
<evidence type="ECO:0000313" key="9">
    <source>
        <dbReference type="Proteomes" id="UP000707138"/>
    </source>
</evidence>
<dbReference type="PANTHER" id="PTHR11078:SF3">
    <property type="entry name" value="ANTITERMINATION NUSB DOMAIN-CONTAINING PROTEIN"/>
    <property type="match status" value="1"/>
</dbReference>
<gene>
    <name evidence="6 8" type="primary">nusB</name>
    <name evidence="8" type="ORF">H6A01_00355</name>
</gene>
<keyword evidence="5 6" id="KW-0804">Transcription</keyword>
<dbReference type="InterPro" id="IPR035926">
    <property type="entry name" value="NusB-like_sf"/>
</dbReference>
<dbReference type="HAMAP" id="MF_00073">
    <property type="entry name" value="NusB"/>
    <property type="match status" value="1"/>
</dbReference>
<protein>
    <recommendedName>
        <fullName evidence="6">Transcription antitermination protein NusB</fullName>
    </recommendedName>
    <alternativeName>
        <fullName evidence="6">Antitermination factor NusB</fullName>
    </alternativeName>
</protein>
<keyword evidence="4 6" id="KW-0805">Transcription regulation</keyword>
<keyword evidence="9" id="KW-1185">Reference proteome</keyword>
<dbReference type="RefSeq" id="WP_205087110.1">
    <property type="nucleotide sequence ID" value="NZ_CAUGKU010000002.1"/>
</dbReference>
<comment type="similarity">
    <text evidence="1 6">Belongs to the NusB family.</text>
</comment>
<dbReference type="NCBIfam" id="TIGR01951">
    <property type="entry name" value="nusB"/>
    <property type="match status" value="1"/>
</dbReference>
<evidence type="ECO:0000256" key="6">
    <source>
        <dbReference type="HAMAP-Rule" id="MF_00073"/>
    </source>
</evidence>
<evidence type="ECO:0000256" key="4">
    <source>
        <dbReference type="ARBA" id="ARBA00023015"/>
    </source>
</evidence>
<evidence type="ECO:0000256" key="5">
    <source>
        <dbReference type="ARBA" id="ARBA00023163"/>
    </source>
</evidence>
<dbReference type="InterPro" id="IPR006027">
    <property type="entry name" value="NusB_RsmB_TIM44"/>
</dbReference>
<dbReference type="InterPro" id="IPR011605">
    <property type="entry name" value="NusB_fam"/>
</dbReference>
<sequence>MKQKNNRHQARLYAFQNLYALEFHEGATRIQFPEGEVEENLDKNYAQTLIEGVRSSLADIDAVIQAHSAKRKVERLAGVDRNILRMAIWEMTMSDEKLAPGIVINEAVTLAKEYAGENAYKFIHAVLDAVAKEQR</sequence>
<name>A0ABS2GDH6_9FIRM</name>